<dbReference type="RefSeq" id="WP_059756987.1">
    <property type="nucleotide sequence ID" value="NZ_LDUG01000034.1"/>
</dbReference>
<evidence type="ECO:0000313" key="2">
    <source>
        <dbReference type="EMBL" id="KVW94605.1"/>
    </source>
</evidence>
<gene>
    <name evidence="2" type="ORF">ABW22_12135</name>
</gene>
<sequence>MSVQVVFLKSAEHDLKELKGYMVKNFGKDMWQASYAKIQDAVNTIGAFPLGGNVPEELERLNLTQYRQVVSGMNRIIHEVRQEIIYIHIVCDTRKDMKSLLTRRLLRIDGA</sequence>
<keyword evidence="1" id="KW-1277">Toxin-antitoxin system</keyword>
<dbReference type="OrthoDB" id="9798046at2"/>
<proteinExistence type="predicted"/>
<dbReference type="InterPro" id="IPR007712">
    <property type="entry name" value="RelE/ParE_toxin"/>
</dbReference>
<evidence type="ECO:0000313" key="3">
    <source>
        <dbReference type="Proteomes" id="UP000064243"/>
    </source>
</evidence>
<reference evidence="2 3" key="1">
    <citation type="journal article" date="2015" name="Appl. Environ. Microbiol.">
        <title>Aerobic and Anaerobic Thiosulfate Oxidation by a Cold-Adapted, Subglacial Chemoautotroph.</title>
        <authorList>
            <person name="Harrold Z.R."/>
            <person name="Skidmore M.L."/>
            <person name="Hamilton T.L."/>
            <person name="Desch L."/>
            <person name="Amada K."/>
            <person name="van Gelder W."/>
            <person name="Glover K."/>
            <person name="Roden E.E."/>
            <person name="Boyd E.S."/>
        </authorList>
    </citation>
    <scope>NUCLEOTIDE SEQUENCE [LARGE SCALE GENOMIC DNA]</scope>
    <source>
        <strain evidence="2 3">RG</strain>
    </source>
</reference>
<organism evidence="2 3">
    <name type="scientific">Thiobacillus denitrificans</name>
    <dbReference type="NCBI Taxonomy" id="36861"/>
    <lineage>
        <taxon>Bacteria</taxon>
        <taxon>Pseudomonadati</taxon>
        <taxon>Pseudomonadota</taxon>
        <taxon>Betaproteobacteria</taxon>
        <taxon>Nitrosomonadales</taxon>
        <taxon>Thiobacillaceae</taxon>
        <taxon>Thiobacillus</taxon>
    </lineage>
</organism>
<accession>A0A106BLD4</accession>
<keyword evidence="3" id="KW-1185">Reference proteome</keyword>
<dbReference type="Proteomes" id="UP000064243">
    <property type="component" value="Unassembled WGS sequence"/>
</dbReference>
<protein>
    <submittedName>
        <fullName evidence="2">Plasmid stabilization protein</fullName>
    </submittedName>
</protein>
<dbReference type="Pfam" id="PF05016">
    <property type="entry name" value="ParE_toxin"/>
    <property type="match status" value="1"/>
</dbReference>
<dbReference type="InterPro" id="IPR035093">
    <property type="entry name" value="RelE/ParE_toxin_dom_sf"/>
</dbReference>
<evidence type="ECO:0000256" key="1">
    <source>
        <dbReference type="ARBA" id="ARBA00022649"/>
    </source>
</evidence>
<name>A0A106BLD4_THIDE</name>
<comment type="caution">
    <text evidence="2">The sequence shown here is derived from an EMBL/GenBank/DDBJ whole genome shotgun (WGS) entry which is preliminary data.</text>
</comment>
<dbReference type="Gene3D" id="3.30.2310.20">
    <property type="entry name" value="RelE-like"/>
    <property type="match status" value="1"/>
</dbReference>
<dbReference type="AlphaFoldDB" id="A0A106BLD4"/>
<dbReference type="EMBL" id="LDUG01000034">
    <property type="protein sequence ID" value="KVW94605.1"/>
    <property type="molecule type" value="Genomic_DNA"/>
</dbReference>
<dbReference type="PATRIC" id="fig|36861.3.peg.2206"/>